<organism evidence="3 4">
    <name type="scientific">Knipowitschia caucasica</name>
    <name type="common">Caucasian dwarf goby</name>
    <name type="synonym">Pomatoschistus caucasicus</name>
    <dbReference type="NCBI Taxonomy" id="637954"/>
    <lineage>
        <taxon>Eukaryota</taxon>
        <taxon>Metazoa</taxon>
        <taxon>Chordata</taxon>
        <taxon>Craniata</taxon>
        <taxon>Vertebrata</taxon>
        <taxon>Euteleostomi</taxon>
        <taxon>Actinopterygii</taxon>
        <taxon>Neopterygii</taxon>
        <taxon>Teleostei</taxon>
        <taxon>Neoteleostei</taxon>
        <taxon>Acanthomorphata</taxon>
        <taxon>Gobiaria</taxon>
        <taxon>Gobiiformes</taxon>
        <taxon>Gobioidei</taxon>
        <taxon>Gobiidae</taxon>
        <taxon>Gobiinae</taxon>
        <taxon>Knipowitschia</taxon>
    </lineage>
</organism>
<evidence type="ECO:0000313" key="4">
    <source>
        <dbReference type="Proteomes" id="UP001497482"/>
    </source>
</evidence>
<accession>A0AAV2MJJ3</accession>
<evidence type="ECO:0000313" key="3">
    <source>
        <dbReference type="EMBL" id="CAL1613279.1"/>
    </source>
</evidence>
<sequence>MLLLLHLCFTLVTSGSSLLALREDVCYGNEYHLPTSFSPGLYNKTITYTPNNGLPKIVVNHGKSLDPRFKILPRSIEMNGVIAQDDVAVISSESMYLRAVRLRVQICHVPSKKRYGSFVNWEFPYKAEYLEFLKYNGSGLPVSVEARVIWNSSGPSYERGYISNNGFQMDRLTQQDSGFYHFRGPQHHLLNWMQIVVELKFKHFGNYNARPLPADNRFKITDFTFSIGDATTADAGTYEFYDKQGNLMQVSTVEIREVEKVWGSYIIMGAISVGLTLCSCCVKYCCCNESSSKTDETEDEEAAAPAVFEHNPTRSTQTGTPLLPREPRLIIPDPPSYSSDQGPADLPPSYSECVPQPSASPVPAYSSLPKDTPVAAAHISSPLGPPVSAAGVPGPTFSSSTNFDLIASGSEPTFELSGSTFASAPPLSSEGSTSAEYNSDKLNFL</sequence>
<feature type="compositionally biased region" description="Polar residues" evidence="1">
    <location>
        <begin position="429"/>
        <end position="445"/>
    </location>
</feature>
<keyword evidence="4" id="KW-1185">Reference proteome</keyword>
<gene>
    <name evidence="3" type="ORF">KC01_LOCUS39521</name>
</gene>
<dbReference type="EMBL" id="OZ035830">
    <property type="protein sequence ID" value="CAL1613279.1"/>
    <property type="molecule type" value="Genomic_DNA"/>
</dbReference>
<feature type="signal peptide" evidence="2">
    <location>
        <begin position="1"/>
        <end position="15"/>
    </location>
</feature>
<feature type="region of interest" description="Disordered" evidence="1">
    <location>
        <begin position="412"/>
        <end position="445"/>
    </location>
</feature>
<feature type="region of interest" description="Disordered" evidence="1">
    <location>
        <begin position="294"/>
        <end position="367"/>
    </location>
</feature>
<name>A0AAV2MJJ3_KNICA</name>
<evidence type="ECO:0000256" key="1">
    <source>
        <dbReference type="SAM" id="MobiDB-lite"/>
    </source>
</evidence>
<evidence type="ECO:0000256" key="2">
    <source>
        <dbReference type="SAM" id="SignalP"/>
    </source>
</evidence>
<dbReference type="Proteomes" id="UP001497482">
    <property type="component" value="Chromosome 8"/>
</dbReference>
<dbReference type="AlphaFoldDB" id="A0AAV2MJJ3"/>
<feature type="chain" id="PRO_5043427378" evidence="2">
    <location>
        <begin position="16"/>
        <end position="445"/>
    </location>
</feature>
<protein>
    <submittedName>
        <fullName evidence="3">Uncharacterized protein</fullName>
    </submittedName>
</protein>
<reference evidence="3 4" key="1">
    <citation type="submission" date="2024-04" db="EMBL/GenBank/DDBJ databases">
        <authorList>
            <person name="Waldvogel A.-M."/>
            <person name="Schoenle A."/>
        </authorList>
    </citation>
    <scope>NUCLEOTIDE SEQUENCE [LARGE SCALE GENOMIC DNA]</scope>
</reference>
<keyword evidence="2" id="KW-0732">Signal</keyword>
<proteinExistence type="predicted"/>